<protein>
    <recommendedName>
        <fullName evidence="9">Golgi to ER traffic protein 1</fullName>
    </recommendedName>
    <alternativeName>
        <fullName evidence="9">Guided entry of tail-anchored proteins 1</fullName>
    </alternativeName>
</protein>
<dbReference type="VEuPathDB" id="FungiDB:DIURU_003804"/>
<comment type="subcellular location">
    <subcellularLocation>
        <location evidence="9">Endoplasmic reticulum membrane</location>
        <topology evidence="9">Multi-pass membrane protein</topology>
    </subcellularLocation>
    <subcellularLocation>
        <location evidence="9">Golgi apparatus membrane</location>
        <topology evidence="9">Multi-pass membrane protein</topology>
    </subcellularLocation>
</comment>
<dbReference type="Gene3D" id="1.10.287.660">
    <property type="entry name" value="Helix hairpin bin"/>
    <property type="match status" value="1"/>
</dbReference>
<dbReference type="GO" id="GO:0043529">
    <property type="term" value="C:GET complex"/>
    <property type="evidence" value="ECO:0007669"/>
    <property type="project" value="UniProtKB-UniRule"/>
</dbReference>
<evidence type="ECO:0000256" key="2">
    <source>
        <dbReference type="ARBA" id="ARBA00022448"/>
    </source>
</evidence>
<comment type="caution">
    <text evidence="12">The sequence shown here is derived from an EMBL/GenBank/DDBJ whole genome shotgun (WGS) entry which is preliminary data.</text>
</comment>
<feature type="region of interest" description="Disordered" evidence="10">
    <location>
        <begin position="196"/>
        <end position="222"/>
    </location>
</feature>
<proteinExistence type="inferred from homology"/>
<evidence type="ECO:0000256" key="1">
    <source>
        <dbReference type="ARBA" id="ARBA00010799"/>
    </source>
</evidence>
<dbReference type="OrthoDB" id="69461at2759"/>
<dbReference type="InterPro" id="IPR028945">
    <property type="entry name" value="Get1"/>
</dbReference>
<dbReference type="GO" id="GO:0071816">
    <property type="term" value="P:tail-anchored membrane protein insertion into ER membrane"/>
    <property type="evidence" value="ECO:0007669"/>
    <property type="project" value="InterPro"/>
</dbReference>
<keyword evidence="9" id="KW-0333">Golgi apparatus</keyword>
<feature type="topological domain" description="Lumenal" evidence="9">
    <location>
        <begin position="1"/>
        <end position="12"/>
    </location>
</feature>
<accession>A0A642ULT0</accession>
<evidence type="ECO:0000256" key="5">
    <source>
        <dbReference type="ARBA" id="ARBA00022892"/>
    </source>
</evidence>
<dbReference type="GO" id="GO:0043495">
    <property type="term" value="F:protein-membrane adaptor activity"/>
    <property type="evidence" value="ECO:0007669"/>
    <property type="project" value="TreeGrafter"/>
</dbReference>
<keyword evidence="4 9" id="KW-0256">Endoplasmic reticulum</keyword>
<dbReference type="InterPro" id="IPR029012">
    <property type="entry name" value="Helix_hairpin_bin_sf"/>
</dbReference>
<keyword evidence="8 9" id="KW-0472">Membrane</keyword>
<evidence type="ECO:0000256" key="3">
    <source>
        <dbReference type="ARBA" id="ARBA00022692"/>
    </source>
</evidence>
<reference evidence="12 13" key="1">
    <citation type="submission" date="2019-07" db="EMBL/GenBank/DDBJ databases">
        <title>Genome assembly of two rare yeast pathogens: Diutina rugosa and Trichomonascus ciferrii.</title>
        <authorList>
            <person name="Mixao V."/>
            <person name="Saus E."/>
            <person name="Hansen A."/>
            <person name="Lass-Flor C."/>
            <person name="Gabaldon T."/>
        </authorList>
    </citation>
    <scope>NUCLEOTIDE SEQUENCE [LARGE SCALE GENOMIC DNA]</scope>
    <source>
        <strain evidence="12 13">CBS 613</strain>
    </source>
</reference>
<gene>
    <name evidence="9" type="primary">GET1</name>
    <name evidence="12" type="ORF">DIURU_003804</name>
</gene>
<feature type="coiled-coil region" evidence="9">
    <location>
        <begin position="84"/>
        <end position="118"/>
    </location>
</feature>
<dbReference type="InterPro" id="IPR027538">
    <property type="entry name" value="Get1_fungi"/>
</dbReference>
<keyword evidence="3 9" id="KW-0812">Transmembrane</keyword>
<comment type="caution">
    <text evidence="9">Lacks conserved residue(s) required for the propagation of feature annotation.</text>
</comment>
<evidence type="ECO:0000256" key="4">
    <source>
        <dbReference type="ARBA" id="ARBA00022824"/>
    </source>
</evidence>
<sequence>MLSWLDISGYTILVLVWVILFVKASVDLIGKPTLQQLGWQLYLIIGPKLGLNKGFNEYGQKRKELWETTREKRSISAQDQYAKWTKLNRKCDKLNAELKSLEEQISKDKAKVNTVVNQILFLLVSGPVWFFRIWYRKNVLFYLPKGALPKQVEWVMALPFFATGTVGLTMWMQCVGQVLSQILFMFEFLFIDKPVAKPQPPKVSQKLEKSPQIEEIEPEPVS</sequence>
<name>A0A642ULT0_DIURU</name>
<dbReference type="Proteomes" id="UP000449547">
    <property type="component" value="Unassembled WGS sequence"/>
</dbReference>
<keyword evidence="2 9" id="KW-0813">Transport</keyword>
<evidence type="ECO:0000256" key="6">
    <source>
        <dbReference type="ARBA" id="ARBA00022989"/>
    </source>
</evidence>
<feature type="transmembrane region" description="Helical" evidence="11">
    <location>
        <begin position="154"/>
        <end position="175"/>
    </location>
</feature>
<evidence type="ECO:0000313" key="12">
    <source>
        <dbReference type="EMBL" id="KAA8900381.1"/>
    </source>
</evidence>
<evidence type="ECO:0000256" key="9">
    <source>
        <dbReference type="HAMAP-Rule" id="MF_03113"/>
    </source>
</evidence>
<feature type="transmembrane region" description="Helical" evidence="11">
    <location>
        <begin position="115"/>
        <end position="134"/>
    </location>
</feature>
<evidence type="ECO:0000256" key="7">
    <source>
        <dbReference type="ARBA" id="ARBA00023054"/>
    </source>
</evidence>
<keyword evidence="13" id="KW-1185">Reference proteome</keyword>
<comment type="similarity">
    <text evidence="1 9">Belongs to the WRB/GET1 family.</text>
</comment>
<dbReference type="GO" id="GO:0000139">
    <property type="term" value="C:Golgi membrane"/>
    <property type="evidence" value="ECO:0007669"/>
    <property type="project" value="UniProtKB-SubCell"/>
</dbReference>
<dbReference type="Pfam" id="PF04420">
    <property type="entry name" value="CHD5"/>
    <property type="match status" value="1"/>
</dbReference>
<feature type="topological domain" description="Cytoplasmic" evidence="9">
    <location>
        <begin position="183"/>
        <end position="222"/>
    </location>
</feature>
<dbReference type="PANTHER" id="PTHR42650">
    <property type="entry name" value="TAIL-ANCHORED PROTEIN INSERTION RECEPTOR WRB"/>
    <property type="match status" value="1"/>
</dbReference>
<evidence type="ECO:0000256" key="11">
    <source>
        <dbReference type="SAM" id="Phobius"/>
    </source>
</evidence>
<organism evidence="12 13">
    <name type="scientific">Diutina rugosa</name>
    <name type="common">Yeast</name>
    <name type="synonym">Candida rugosa</name>
    <dbReference type="NCBI Taxonomy" id="5481"/>
    <lineage>
        <taxon>Eukaryota</taxon>
        <taxon>Fungi</taxon>
        <taxon>Dikarya</taxon>
        <taxon>Ascomycota</taxon>
        <taxon>Saccharomycotina</taxon>
        <taxon>Pichiomycetes</taxon>
        <taxon>Debaryomycetaceae</taxon>
        <taxon>Diutina</taxon>
    </lineage>
</organism>
<comment type="subunit">
    <text evidence="9">Component of the Golgi to ER traffic (GET) complex, which is composed of GET1, GET2 and GET3. Within the complex, GET1 and GET2 form a heterotetramer which is stabilized by phosphatidylinositol binding and which binds to the GET3 homodimer.</text>
</comment>
<dbReference type="PANTHER" id="PTHR42650:SF1">
    <property type="entry name" value="GUIDED ENTRY OF TAIL-ANCHORED PROTEINS FACTOR 1"/>
    <property type="match status" value="1"/>
</dbReference>
<dbReference type="HAMAP" id="MF_03113">
    <property type="entry name" value="Get1"/>
    <property type="match status" value="1"/>
</dbReference>
<evidence type="ECO:0000256" key="8">
    <source>
        <dbReference type="ARBA" id="ARBA00023136"/>
    </source>
</evidence>
<dbReference type="GO" id="GO:0005789">
    <property type="term" value="C:endoplasmic reticulum membrane"/>
    <property type="evidence" value="ECO:0007669"/>
    <property type="project" value="UniProtKB-SubCell"/>
</dbReference>
<comment type="function">
    <text evidence="9">Required for the post-translational delivery of tail-anchored (TA) proteins to the endoplasmic reticulum. Together with GET2, acts as a membrane receptor for soluble GET3, which recognizes and selectively binds the transmembrane domain of TA proteins in the cytosol. The GET complex cooperates with the HDEL receptor ERD2 to mediate the ATP-dependent retrieval of resident ER proteins that contain a C-terminal H-D-E-L retention signal from the Golgi to the ER.</text>
</comment>
<evidence type="ECO:0000256" key="10">
    <source>
        <dbReference type="SAM" id="MobiDB-lite"/>
    </source>
</evidence>
<dbReference type="AlphaFoldDB" id="A0A642ULT0"/>
<evidence type="ECO:0000313" key="13">
    <source>
        <dbReference type="Proteomes" id="UP000449547"/>
    </source>
</evidence>
<keyword evidence="7 9" id="KW-0175">Coiled coil</keyword>
<dbReference type="OMA" id="AEWIISF"/>
<keyword evidence="6 9" id="KW-1133">Transmembrane helix</keyword>
<feature type="transmembrane region" description="Helical" evidence="11">
    <location>
        <begin position="12"/>
        <end position="30"/>
    </location>
</feature>
<dbReference type="GO" id="GO:0016192">
    <property type="term" value="P:vesicle-mediated transport"/>
    <property type="evidence" value="ECO:0007669"/>
    <property type="project" value="UniProtKB-KW"/>
</dbReference>
<dbReference type="EMBL" id="SWFT01000112">
    <property type="protein sequence ID" value="KAA8900381.1"/>
    <property type="molecule type" value="Genomic_DNA"/>
</dbReference>
<keyword evidence="5 9" id="KW-0931">ER-Golgi transport</keyword>